<dbReference type="Gene3D" id="3.40.720.10">
    <property type="entry name" value="Alkaline Phosphatase, subunit A"/>
    <property type="match status" value="1"/>
</dbReference>
<dbReference type="PANTHER" id="PTHR47371:SF3">
    <property type="entry name" value="PHOSPHOGLYCEROL TRANSFERASE I"/>
    <property type="match status" value="1"/>
</dbReference>
<sequence>MSRYYSSAELLYITISFMLELVLIDLSIRLALGIRNRLLRVVALLLPAAAGSIYVVQLYASWISGGLIPPIAFANREVTGLIAFNGVYAMLGAYFVAFIAYAIVHRVAPPRCSPRTPVIWLGLAALAYAGMIHDQPLARGIVVARGEAPISSFLRAFSTYAGMNDRAQLSAAELIEARAAFSRGKMYQQGFPAEYTKGLVEHPNVIVVFTEGMSARWMETYGSIHPGITPNLDRLAGGSLVVSNYYNHTAATFRGLRGQLTSGHQEIDGVNAEGTGIDQRDISGDITAVSRISIPEILRARGYRSMFFLSQQGHINTMIEMLGFDRTLGRDYLYDHYVRGDAAGARPPYLTDQELFDSMLSELEAQPRGKPFFAAVYNFQTHAFLDGEEKYGEGDNIVLNQFHTYDRDIGRFIERFMASRLHENTLLVFTADHSTFPGPNAAKADSRMKDYFVDNIPLLIYWKGAEHRVIDAGGKNSLDLAPSLLSLLGVRKGHNLFLGCTFFEECNLDRVSNIGAEYILTDSAGSYSESLVPDAQKSYYEQAKQTIERYKSMDLVIDTQAD</sequence>
<feature type="transmembrane region" description="Helical" evidence="6">
    <location>
        <begin position="12"/>
        <end position="32"/>
    </location>
</feature>
<dbReference type="RefSeq" id="WP_182340447.1">
    <property type="nucleotide sequence ID" value="NZ_JACGXS010000009.1"/>
</dbReference>
<evidence type="ECO:0000313" key="9">
    <source>
        <dbReference type="Proteomes" id="UP000547058"/>
    </source>
</evidence>
<feature type="transmembrane region" description="Helical" evidence="6">
    <location>
        <begin position="116"/>
        <end position="133"/>
    </location>
</feature>
<comment type="subcellular location">
    <subcellularLocation>
        <location evidence="1">Cell membrane</location>
        <topology evidence="1">Multi-pass membrane protein</topology>
    </subcellularLocation>
</comment>
<dbReference type="CDD" id="cd16015">
    <property type="entry name" value="LTA_synthase"/>
    <property type="match status" value="1"/>
</dbReference>
<keyword evidence="3 6" id="KW-0812">Transmembrane</keyword>
<name>A0A7W3FPB8_9GAMM</name>
<feature type="transmembrane region" description="Helical" evidence="6">
    <location>
        <begin position="82"/>
        <end position="104"/>
    </location>
</feature>
<accession>A0A7W3FPB8</accession>
<proteinExistence type="predicted"/>
<dbReference type="Pfam" id="PF00884">
    <property type="entry name" value="Sulfatase"/>
    <property type="match status" value="1"/>
</dbReference>
<evidence type="ECO:0000259" key="7">
    <source>
        <dbReference type="Pfam" id="PF00884"/>
    </source>
</evidence>
<gene>
    <name evidence="8" type="ORF">H4O11_15580</name>
</gene>
<keyword evidence="2" id="KW-1003">Cell membrane</keyword>
<evidence type="ECO:0000256" key="5">
    <source>
        <dbReference type="ARBA" id="ARBA00023136"/>
    </source>
</evidence>
<dbReference type="InterPro" id="IPR000917">
    <property type="entry name" value="Sulfatase_N"/>
</dbReference>
<dbReference type="Proteomes" id="UP000547058">
    <property type="component" value="Unassembled WGS sequence"/>
</dbReference>
<dbReference type="InterPro" id="IPR050448">
    <property type="entry name" value="OpgB/LTA_synthase_biosynth"/>
</dbReference>
<protein>
    <submittedName>
        <fullName evidence="8">LTA synthase family protein</fullName>
    </submittedName>
</protein>
<evidence type="ECO:0000313" key="8">
    <source>
        <dbReference type="EMBL" id="MBA8683219.1"/>
    </source>
</evidence>
<reference evidence="8 9" key="1">
    <citation type="submission" date="2020-08" db="EMBL/GenBank/DDBJ databases">
        <title>Stenotrophomonas tumulicola JCM 30961.</title>
        <authorList>
            <person name="Deng Y."/>
        </authorList>
    </citation>
    <scope>NUCLEOTIDE SEQUENCE [LARGE SCALE GENOMIC DNA]</scope>
    <source>
        <strain evidence="8 9">JCM 30961</strain>
    </source>
</reference>
<evidence type="ECO:0000256" key="6">
    <source>
        <dbReference type="SAM" id="Phobius"/>
    </source>
</evidence>
<comment type="caution">
    <text evidence="8">The sequence shown here is derived from an EMBL/GenBank/DDBJ whole genome shotgun (WGS) entry which is preliminary data.</text>
</comment>
<keyword evidence="9" id="KW-1185">Reference proteome</keyword>
<dbReference type="GO" id="GO:0005886">
    <property type="term" value="C:plasma membrane"/>
    <property type="evidence" value="ECO:0007669"/>
    <property type="project" value="UniProtKB-SubCell"/>
</dbReference>
<dbReference type="AlphaFoldDB" id="A0A7W3FPB8"/>
<dbReference type="EMBL" id="JACGXS010000009">
    <property type="protein sequence ID" value="MBA8683219.1"/>
    <property type="molecule type" value="Genomic_DNA"/>
</dbReference>
<evidence type="ECO:0000256" key="4">
    <source>
        <dbReference type="ARBA" id="ARBA00022989"/>
    </source>
</evidence>
<dbReference type="InterPro" id="IPR017850">
    <property type="entry name" value="Alkaline_phosphatase_core_sf"/>
</dbReference>
<evidence type="ECO:0000256" key="1">
    <source>
        <dbReference type="ARBA" id="ARBA00004651"/>
    </source>
</evidence>
<feature type="transmembrane region" description="Helical" evidence="6">
    <location>
        <begin position="39"/>
        <end position="62"/>
    </location>
</feature>
<dbReference type="SUPFAM" id="SSF53649">
    <property type="entry name" value="Alkaline phosphatase-like"/>
    <property type="match status" value="1"/>
</dbReference>
<keyword evidence="4 6" id="KW-1133">Transmembrane helix</keyword>
<dbReference type="PANTHER" id="PTHR47371">
    <property type="entry name" value="LIPOTEICHOIC ACID SYNTHASE"/>
    <property type="match status" value="1"/>
</dbReference>
<evidence type="ECO:0000256" key="2">
    <source>
        <dbReference type="ARBA" id="ARBA00022475"/>
    </source>
</evidence>
<organism evidence="8 9">
    <name type="scientific">Stenotrophomonas tumulicola</name>
    <dbReference type="NCBI Taxonomy" id="1685415"/>
    <lineage>
        <taxon>Bacteria</taxon>
        <taxon>Pseudomonadati</taxon>
        <taxon>Pseudomonadota</taxon>
        <taxon>Gammaproteobacteria</taxon>
        <taxon>Lysobacterales</taxon>
        <taxon>Lysobacteraceae</taxon>
        <taxon>Stenotrophomonas</taxon>
    </lineage>
</organism>
<keyword evidence="5 6" id="KW-0472">Membrane</keyword>
<feature type="domain" description="Sulfatase N-terminal" evidence="7">
    <location>
        <begin position="203"/>
        <end position="490"/>
    </location>
</feature>
<evidence type="ECO:0000256" key="3">
    <source>
        <dbReference type="ARBA" id="ARBA00022692"/>
    </source>
</evidence>